<protein>
    <submittedName>
        <fullName evidence="1">Uncharacterized protein</fullName>
    </submittedName>
</protein>
<dbReference type="EMBL" id="MU277256">
    <property type="protein sequence ID" value="KAI0056895.1"/>
    <property type="molecule type" value="Genomic_DNA"/>
</dbReference>
<organism evidence="1 2">
    <name type="scientific">Artomyces pyxidatus</name>
    <dbReference type="NCBI Taxonomy" id="48021"/>
    <lineage>
        <taxon>Eukaryota</taxon>
        <taxon>Fungi</taxon>
        <taxon>Dikarya</taxon>
        <taxon>Basidiomycota</taxon>
        <taxon>Agaricomycotina</taxon>
        <taxon>Agaricomycetes</taxon>
        <taxon>Russulales</taxon>
        <taxon>Auriscalpiaceae</taxon>
        <taxon>Artomyces</taxon>
    </lineage>
</organism>
<evidence type="ECO:0000313" key="1">
    <source>
        <dbReference type="EMBL" id="KAI0056895.1"/>
    </source>
</evidence>
<reference evidence="1" key="2">
    <citation type="journal article" date="2022" name="New Phytol.">
        <title>Evolutionary transition to the ectomycorrhizal habit in the genomes of a hyperdiverse lineage of mushroom-forming fungi.</title>
        <authorList>
            <person name="Looney B."/>
            <person name="Miyauchi S."/>
            <person name="Morin E."/>
            <person name="Drula E."/>
            <person name="Courty P.E."/>
            <person name="Kohler A."/>
            <person name="Kuo A."/>
            <person name="LaButti K."/>
            <person name="Pangilinan J."/>
            <person name="Lipzen A."/>
            <person name="Riley R."/>
            <person name="Andreopoulos W."/>
            <person name="He G."/>
            <person name="Johnson J."/>
            <person name="Nolan M."/>
            <person name="Tritt A."/>
            <person name="Barry K.W."/>
            <person name="Grigoriev I.V."/>
            <person name="Nagy L.G."/>
            <person name="Hibbett D."/>
            <person name="Henrissat B."/>
            <person name="Matheny P.B."/>
            <person name="Labbe J."/>
            <person name="Martin F.M."/>
        </authorList>
    </citation>
    <scope>NUCLEOTIDE SEQUENCE</scope>
    <source>
        <strain evidence="1">HHB10654</strain>
    </source>
</reference>
<gene>
    <name evidence="1" type="ORF">BV25DRAFT_1534788</name>
</gene>
<comment type="caution">
    <text evidence="1">The sequence shown here is derived from an EMBL/GenBank/DDBJ whole genome shotgun (WGS) entry which is preliminary data.</text>
</comment>
<evidence type="ECO:0000313" key="2">
    <source>
        <dbReference type="Proteomes" id="UP000814140"/>
    </source>
</evidence>
<accession>A0ACB8SLT0</accession>
<dbReference type="Proteomes" id="UP000814140">
    <property type="component" value="Unassembled WGS sequence"/>
</dbReference>
<reference evidence="1" key="1">
    <citation type="submission" date="2021-03" db="EMBL/GenBank/DDBJ databases">
        <authorList>
            <consortium name="DOE Joint Genome Institute"/>
            <person name="Ahrendt S."/>
            <person name="Looney B.P."/>
            <person name="Miyauchi S."/>
            <person name="Morin E."/>
            <person name="Drula E."/>
            <person name="Courty P.E."/>
            <person name="Chicoki N."/>
            <person name="Fauchery L."/>
            <person name="Kohler A."/>
            <person name="Kuo A."/>
            <person name="Labutti K."/>
            <person name="Pangilinan J."/>
            <person name="Lipzen A."/>
            <person name="Riley R."/>
            <person name="Andreopoulos W."/>
            <person name="He G."/>
            <person name="Johnson J."/>
            <person name="Barry K.W."/>
            <person name="Grigoriev I.V."/>
            <person name="Nagy L."/>
            <person name="Hibbett D."/>
            <person name="Henrissat B."/>
            <person name="Matheny P.B."/>
            <person name="Labbe J."/>
            <person name="Martin F."/>
        </authorList>
    </citation>
    <scope>NUCLEOTIDE SEQUENCE</scope>
    <source>
        <strain evidence="1">HHB10654</strain>
    </source>
</reference>
<name>A0ACB8SLT0_9AGAM</name>
<proteinExistence type="predicted"/>
<sequence length="353" mass="38364">MSDRIVTQAPPSHLSVSLTDPNKRPYDPKPSAAYSSPSMPDFKGFSTAAVNTGYRDPHYFVSDTSTPPSHSLYHPSPTTAMQNLVSFHRRRSLDPAANTAFPQGNTEIAASYAYGAMHDHSDSAFQQRHHGQHLPTPPPNAPVDFFLLQATAPYVPNTIQSNALVHQAAYLQEAVPNYGPSHAAPPYPMHAHNPHYLEISQAGSANIHPAPPSPPPPPNTGAASWGLGVSGSLDPSTGVFSQTVDHPRMRTAQACERCRSRKAKCSGEHPKCHRCTVRSLECKYAPERKMRGPNKPKPLGAPTTTSTRRPTTGNTSSPSRSVSSSVIEDGAISRKPISHTQSRWNRDDLRREP</sequence>
<keyword evidence="2" id="KW-1185">Reference proteome</keyword>